<evidence type="ECO:0000313" key="1">
    <source>
        <dbReference type="EMBL" id="RXG23728.1"/>
    </source>
</evidence>
<name>A0A4Q0PB67_9FLAO</name>
<evidence type="ECO:0000313" key="2">
    <source>
        <dbReference type="Proteomes" id="UP000289238"/>
    </source>
</evidence>
<sequence>MKDELPISQISHLSKRTFFRINHYSIVLKNGKKRSLPQVKTQDDVKQLEVILATFQANPKYN</sequence>
<dbReference type="RefSeq" id="WP_128757233.1">
    <property type="nucleotide sequence ID" value="NZ_QOVM01000002.1"/>
</dbReference>
<organism evidence="1 2">
    <name type="scientific">Leeuwenhoekiella aequorea</name>
    <dbReference type="NCBI Taxonomy" id="283736"/>
    <lineage>
        <taxon>Bacteria</taxon>
        <taxon>Pseudomonadati</taxon>
        <taxon>Bacteroidota</taxon>
        <taxon>Flavobacteriia</taxon>
        <taxon>Flavobacteriales</taxon>
        <taxon>Flavobacteriaceae</taxon>
        <taxon>Leeuwenhoekiella</taxon>
    </lineage>
</organism>
<gene>
    <name evidence="1" type="ORF">DSM00_1344</name>
</gene>
<comment type="caution">
    <text evidence="1">The sequence shown here is derived from an EMBL/GenBank/DDBJ whole genome shotgun (WGS) entry which is preliminary data.</text>
</comment>
<dbReference type="EMBL" id="QOVM01000002">
    <property type="protein sequence ID" value="RXG23728.1"/>
    <property type="molecule type" value="Genomic_DNA"/>
</dbReference>
<dbReference type="OrthoDB" id="1451744at2"/>
<protein>
    <submittedName>
        <fullName evidence="1">Uncharacterized protein</fullName>
    </submittedName>
</protein>
<reference evidence="1 2" key="1">
    <citation type="submission" date="2018-07" db="EMBL/GenBank/DDBJ databases">
        <title>Leeuwenhoekiella genomics.</title>
        <authorList>
            <person name="Tahon G."/>
            <person name="Willems A."/>
        </authorList>
    </citation>
    <scope>NUCLEOTIDE SEQUENCE [LARGE SCALE GENOMIC DNA]</scope>
    <source>
        <strain evidence="1 2">LMG 22550</strain>
    </source>
</reference>
<dbReference type="AlphaFoldDB" id="A0A4Q0PB67"/>
<dbReference type="Proteomes" id="UP000289238">
    <property type="component" value="Unassembled WGS sequence"/>
</dbReference>
<proteinExistence type="predicted"/>
<keyword evidence="2" id="KW-1185">Reference proteome</keyword>
<accession>A0A4Q0PB67</accession>